<dbReference type="InterPro" id="IPR049712">
    <property type="entry name" value="Poly_export"/>
</dbReference>
<dbReference type="PANTHER" id="PTHR33619">
    <property type="entry name" value="POLYSACCHARIDE EXPORT PROTEIN GFCE-RELATED"/>
    <property type="match status" value="1"/>
</dbReference>
<keyword evidence="2" id="KW-1133">Transmembrane helix</keyword>
<gene>
    <name evidence="4" type="ORF">DFQ09_104212</name>
</gene>
<evidence type="ECO:0000256" key="1">
    <source>
        <dbReference type="ARBA" id="ARBA00022729"/>
    </source>
</evidence>
<keyword evidence="2" id="KW-0472">Membrane</keyword>
<dbReference type="RefSeq" id="WP_115810101.1">
    <property type="nucleotide sequence ID" value="NZ_QREI01000004.1"/>
</dbReference>
<comment type="caution">
    <text evidence="4">The sequence shown here is derived from an EMBL/GenBank/DDBJ whole genome shotgun (WGS) entry which is preliminary data.</text>
</comment>
<dbReference type="PROSITE" id="PS51257">
    <property type="entry name" value="PROKAR_LIPOPROTEIN"/>
    <property type="match status" value="1"/>
</dbReference>
<feature type="transmembrane region" description="Helical" evidence="2">
    <location>
        <begin position="242"/>
        <end position="263"/>
    </location>
</feature>
<reference evidence="4 5" key="1">
    <citation type="submission" date="2018-07" db="EMBL/GenBank/DDBJ databases">
        <title>Genomic Encyclopedia of Type Strains, Phase III (KMG-III): the genomes of soil and plant-associated and newly described type strains.</title>
        <authorList>
            <person name="Whitman W."/>
        </authorList>
    </citation>
    <scope>NUCLEOTIDE SEQUENCE [LARGE SCALE GENOMIC DNA]</scope>
    <source>
        <strain evidence="4 5">CECT 7948</strain>
    </source>
</reference>
<keyword evidence="1" id="KW-0732">Signal</keyword>
<evidence type="ECO:0000313" key="5">
    <source>
        <dbReference type="Proteomes" id="UP000256919"/>
    </source>
</evidence>
<dbReference type="AlphaFoldDB" id="A0A3D9MWR8"/>
<keyword evidence="2" id="KW-0812">Transmembrane</keyword>
<dbReference type="OrthoDB" id="1445882at2"/>
<dbReference type="InterPro" id="IPR003715">
    <property type="entry name" value="Poly_export_N"/>
</dbReference>
<keyword evidence="5" id="KW-1185">Reference proteome</keyword>
<evidence type="ECO:0000259" key="3">
    <source>
        <dbReference type="Pfam" id="PF02563"/>
    </source>
</evidence>
<dbReference type="EMBL" id="QREI01000004">
    <property type="protein sequence ID" value="REE24441.1"/>
    <property type="molecule type" value="Genomic_DNA"/>
</dbReference>
<dbReference type="Gene3D" id="3.10.560.10">
    <property type="entry name" value="Outer membrane lipoprotein wza domain like"/>
    <property type="match status" value="1"/>
</dbReference>
<sequence length="266" mass="29566">MKHIRLLIIVLSCVVVSSCIPHKDTIYLQVKEGAINDTIPNNLSEIQKPYRVQVNDILNIRVKALDQETVSILNPVGDENLNATSAERAFFDGFIVDVHGNVRMPTLGYINVLGFTTEEIEKALEQKLLEEQFKETANIFVTVKLAGLRYTANGEVGSPGSQVLYTERVNIFEAIANVGEIPVTGNKKDVLIIRQYPQGQQIHHLDLTDIRVMQSPYYYIQPNDIIYVKPLKQKSLGTGETALSSIAAIASILSLLTTGVLLYSRL</sequence>
<dbReference type="Proteomes" id="UP000256919">
    <property type="component" value="Unassembled WGS sequence"/>
</dbReference>
<evidence type="ECO:0000256" key="2">
    <source>
        <dbReference type="SAM" id="Phobius"/>
    </source>
</evidence>
<feature type="domain" description="Polysaccharide export protein N-terminal" evidence="3">
    <location>
        <begin position="47"/>
        <end position="143"/>
    </location>
</feature>
<organism evidence="4 5">
    <name type="scientific">Winogradskyella pacifica</name>
    <dbReference type="NCBI Taxonomy" id="664642"/>
    <lineage>
        <taxon>Bacteria</taxon>
        <taxon>Pseudomonadati</taxon>
        <taxon>Bacteroidota</taxon>
        <taxon>Flavobacteriia</taxon>
        <taxon>Flavobacteriales</taxon>
        <taxon>Flavobacteriaceae</taxon>
        <taxon>Winogradskyella</taxon>
    </lineage>
</organism>
<dbReference type="PANTHER" id="PTHR33619:SF3">
    <property type="entry name" value="POLYSACCHARIDE EXPORT PROTEIN GFCE-RELATED"/>
    <property type="match status" value="1"/>
</dbReference>
<accession>A0A3D9MWR8</accession>
<protein>
    <submittedName>
        <fullName evidence="4">Protein involved in gliding motility EpsA</fullName>
    </submittedName>
</protein>
<dbReference type="Pfam" id="PF02563">
    <property type="entry name" value="Poly_export"/>
    <property type="match status" value="1"/>
</dbReference>
<dbReference type="GO" id="GO:0015159">
    <property type="term" value="F:polysaccharide transmembrane transporter activity"/>
    <property type="evidence" value="ECO:0007669"/>
    <property type="project" value="InterPro"/>
</dbReference>
<name>A0A3D9MWR8_9FLAO</name>
<proteinExistence type="predicted"/>
<evidence type="ECO:0000313" key="4">
    <source>
        <dbReference type="EMBL" id="REE24441.1"/>
    </source>
</evidence>